<gene>
    <name evidence="4" type="ORF">DR78_453</name>
</gene>
<dbReference type="CDD" id="cd03809">
    <property type="entry name" value="GT4_MtfB-like"/>
    <property type="match status" value="1"/>
</dbReference>
<dbReference type="Gene3D" id="3.40.50.2000">
    <property type="entry name" value="Glycogen Phosphorylase B"/>
    <property type="match status" value="2"/>
</dbReference>
<dbReference type="RefSeq" id="WP_035736662.1">
    <property type="nucleotide sequence ID" value="NZ_JACTRV010000014.1"/>
</dbReference>
<feature type="domain" description="Glycosyltransferase subfamily 4-like N-terminal" evidence="3">
    <location>
        <begin position="15"/>
        <end position="173"/>
    </location>
</feature>
<feature type="domain" description="Glycosyl transferase family 1" evidence="2">
    <location>
        <begin position="191"/>
        <end position="344"/>
    </location>
</feature>
<organism evidence="4 5">
    <name type="scientific">Francisella philomiragia</name>
    <dbReference type="NCBI Taxonomy" id="28110"/>
    <lineage>
        <taxon>Bacteria</taxon>
        <taxon>Pseudomonadati</taxon>
        <taxon>Pseudomonadota</taxon>
        <taxon>Gammaproteobacteria</taxon>
        <taxon>Thiotrichales</taxon>
        <taxon>Francisellaceae</taxon>
        <taxon>Francisella</taxon>
    </lineage>
</organism>
<accession>A0AAW3DB19</accession>
<evidence type="ECO:0000313" key="4">
    <source>
        <dbReference type="EMBL" id="KFJ42392.1"/>
    </source>
</evidence>
<comment type="caution">
    <text evidence="4">The sequence shown here is derived from an EMBL/GenBank/DDBJ whole genome shotgun (WGS) entry which is preliminary data.</text>
</comment>
<name>A0AAW3DB19_9GAMM</name>
<proteinExistence type="predicted"/>
<dbReference type="SUPFAM" id="SSF53756">
    <property type="entry name" value="UDP-Glycosyltransferase/glycogen phosphorylase"/>
    <property type="match status" value="1"/>
</dbReference>
<dbReference type="AlphaFoldDB" id="A0AAW3DB19"/>
<sequence length="366" mass="41942">MNILYDHQIFSEQKYGGISRYFAELLKAFENKEGIKTTTPLIVSNNHYISECSSINYQSFLPTGFEQSLDLSYINKINTQYYINNADFDIFHPTYYDPYFLGLLKDKPYIVTVYDMIHEKFENLFSSADKTPENKKKLVENATKVIAISESTKKDLIDIYNMDPAKIEVVYLGNSLIPTHDPNFEIPMGVKKYILFVGARYEYKNFTTFIKAAKKNLDDAAELSVVCVGGGAFNKSEKDLMSDLGIADRVFQFDLDDTTLSLYYQNAELFVFPSLYEGFGIPVLESFACDCPLICSNTSSLPEIANNGAEYFDPYSQESIYLAIKKVLEDSNRRKELIDNGRQRLAFFSWEKTAQDTKKIYEDLLV</sequence>
<dbReference type="InterPro" id="IPR001296">
    <property type="entry name" value="Glyco_trans_1"/>
</dbReference>
<dbReference type="Proteomes" id="UP000029117">
    <property type="component" value="Unassembled WGS sequence"/>
</dbReference>
<keyword evidence="1 4" id="KW-0808">Transferase</keyword>
<evidence type="ECO:0000259" key="2">
    <source>
        <dbReference type="Pfam" id="PF00534"/>
    </source>
</evidence>
<evidence type="ECO:0000313" key="5">
    <source>
        <dbReference type="Proteomes" id="UP000029117"/>
    </source>
</evidence>
<dbReference type="Pfam" id="PF13439">
    <property type="entry name" value="Glyco_transf_4"/>
    <property type="match status" value="1"/>
</dbReference>
<dbReference type="PANTHER" id="PTHR46401:SF2">
    <property type="entry name" value="GLYCOSYLTRANSFERASE WBBK-RELATED"/>
    <property type="match status" value="1"/>
</dbReference>
<dbReference type="InterPro" id="IPR028098">
    <property type="entry name" value="Glyco_trans_4-like_N"/>
</dbReference>
<reference evidence="4 5" key="1">
    <citation type="submission" date="2014-04" db="EMBL/GenBank/DDBJ databases">
        <authorList>
            <person name="Bishop-Lilly K.A."/>
            <person name="Broomall S.M."/>
            <person name="Chain P.S."/>
            <person name="Chertkov O."/>
            <person name="Coyne S.R."/>
            <person name="Daligault H.E."/>
            <person name="Davenport K.W."/>
            <person name="Erkkila T."/>
            <person name="Frey K.G."/>
            <person name="Gibbons H.S."/>
            <person name="Gu W."/>
            <person name="Jaissle J."/>
            <person name="Johnson S.L."/>
            <person name="Koroleva G.I."/>
            <person name="Ladner J.T."/>
            <person name="Lo C.-C."/>
            <person name="Minogue T.D."/>
            <person name="Munk C."/>
            <person name="Palacios G.F."/>
            <person name="Redden C.L."/>
            <person name="Rosenzweig C.N."/>
            <person name="Scholz M.B."/>
            <person name="Teshima H."/>
            <person name="Xu Y."/>
        </authorList>
    </citation>
    <scope>NUCLEOTIDE SEQUENCE [LARGE SCALE GENOMIC DNA]</scope>
    <source>
        <strain evidence="4 5">FAJ</strain>
    </source>
</reference>
<evidence type="ECO:0000256" key="1">
    <source>
        <dbReference type="ARBA" id="ARBA00022679"/>
    </source>
</evidence>
<dbReference type="GO" id="GO:0016757">
    <property type="term" value="F:glycosyltransferase activity"/>
    <property type="evidence" value="ECO:0007669"/>
    <property type="project" value="InterPro"/>
</dbReference>
<dbReference type="GO" id="GO:0009103">
    <property type="term" value="P:lipopolysaccharide biosynthetic process"/>
    <property type="evidence" value="ECO:0007669"/>
    <property type="project" value="TreeGrafter"/>
</dbReference>
<protein>
    <submittedName>
        <fullName evidence="4">Glycosyl transferases group 1 family protein</fullName>
    </submittedName>
</protein>
<dbReference type="EMBL" id="JOUE01000006">
    <property type="protein sequence ID" value="KFJ42392.1"/>
    <property type="molecule type" value="Genomic_DNA"/>
</dbReference>
<dbReference type="Pfam" id="PF00534">
    <property type="entry name" value="Glycos_transf_1"/>
    <property type="match status" value="1"/>
</dbReference>
<dbReference type="PANTHER" id="PTHR46401">
    <property type="entry name" value="GLYCOSYLTRANSFERASE WBBK-RELATED"/>
    <property type="match status" value="1"/>
</dbReference>
<evidence type="ECO:0000259" key="3">
    <source>
        <dbReference type="Pfam" id="PF13439"/>
    </source>
</evidence>